<evidence type="ECO:0000256" key="1">
    <source>
        <dbReference type="SAM" id="MobiDB-lite"/>
    </source>
</evidence>
<evidence type="ECO:0000256" key="2">
    <source>
        <dbReference type="SAM" id="SignalP"/>
    </source>
</evidence>
<feature type="signal peptide" evidence="2">
    <location>
        <begin position="1"/>
        <end position="29"/>
    </location>
</feature>
<feature type="chain" id="PRO_5025674071" evidence="2">
    <location>
        <begin position="30"/>
        <end position="122"/>
    </location>
</feature>
<organism evidence="3 4">
    <name type="scientific">Elsinoe ampelina</name>
    <dbReference type="NCBI Taxonomy" id="302913"/>
    <lineage>
        <taxon>Eukaryota</taxon>
        <taxon>Fungi</taxon>
        <taxon>Dikarya</taxon>
        <taxon>Ascomycota</taxon>
        <taxon>Pezizomycotina</taxon>
        <taxon>Dothideomycetes</taxon>
        <taxon>Dothideomycetidae</taxon>
        <taxon>Myriangiales</taxon>
        <taxon>Elsinoaceae</taxon>
        <taxon>Elsinoe</taxon>
    </lineage>
</organism>
<accession>A0A6A6G3W2</accession>
<keyword evidence="4" id="KW-1185">Reference proteome</keyword>
<dbReference type="EMBL" id="ML992513">
    <property type="protein sequence ID" value="KAF2220218.1"/>
    <property type="molecule type" value="Genomic_DNA"/>
</dbReference>
<name>A0A6A6G3W2_9PEZI</name>
<keyword evidence="2" id="KW-0732">Signal</keyword>
<protein>
    <submittedName>
        <fullName evidence="3">Uncharacterized protein</fullName>
    </submittedName>
</protein>
<sequence>MVCSVGGLRWCSVDLGKLYMCVCVCVCVCVDVSVCGCRCVPWKDSPSTKLDLDTLPLLNERRLRQDDSPAAQAEPVCKGEGDKGSCLVSQHVLAVKESRGCGEEVLSSRMRSSKGADVSKGR</sequence>
<dbReference type="AlphaFoldDB" id="A0A6A6G3W2"/>
<reference evidence="4" key="1">
    <citation type="journal article" date="2020" name="Stud. Mycol.">
        <title>101 Dothideomycetes genomes: A test case for predicting lifestyles and emergence of pathogens.</title>
        <authorList>
            <person name="Haridas S."/>
            <person name="Albert R."/>
            <person name="Binder M."/>
            <person name="Bloem J."/>
            <person name="LaButti K."/>
            <person name="Salamov A."/>
            <person name="Andreopoulos B."/>
            <person name="Baker S."/>
            <person name="Barry K."/>
            <person name="Bills G."/>
            <person name="Bluhm B."/>
            <person name="Cannon C."/>
            <person name="Castanera R."/>
            <person name="Culley D."/>
            <person name="Daum C."/>
            <person name="Ezra D."/>
            <person name="Gonzalez J."/>
            <person name="Henrissat B."/>
            <person name="Kuo A."/>
            <person name="Liang C."/>
            <person name="Lipzen A."/>
            <person name="Lutzoni F."/>
            <person name="Magnuson J."/>
            <person name="Mondo S."/>
            <person name="Nolan M."/>
            <person name="Ohm R."/>
            <person name="Pangilinan J."/>
            <person name="Park H.-J."/>
            <person name="Ramirez L."/>
            <person name="Alfaro M."/>
            <person name="Sun H."/>
            <person name="Tritt A."/>
            <person name="Yoshinaga Y."/>
            <person name="Zwiers L.-H."/>
            <person name="Turgeon B."/>
            <person name="Goodwin S."/>
            <person name="Spatafora J."/>
            <person name="Crous P."/>
            <person name="Grigoriev I."/>
        </authorList>
    </citation>
    <scope>NUCLEOTIDE SEQUENCE [LARGE SCALE GENOMIC DNA]</scope>
    <source>
        <strain evidence="4">CECT 20119</strain>
    </source>
</reference>
<gene>
    <name evidence="3" type="ORF">BDZ85DRAFT_267369</name>
</gene>
<evidence type="ECO:0000313" key="3">
    <source>
        <dbReference type="EMBL" id="KAF2220218.1"/>
    </source>
</evidence>
<feature type="region of interest" description="Disordered" evidence="1">
    <location>
        <begin position="100"/>
        <end position="122"/>
    </location>
</feature>
<proteinExistence type="predicted"/>
<evidence type="ECO:0000313" key="4">
    <source>
        <dbReference type="Proteomes" id="UP000799538"/>
    </source>
</evidence>
<dbReference type="Proteomes" id="UP000799538">
    <property type="component" value="Unassembled WGS sequence"/>
</dbReference>